<feature type="compositionally biased region" description="Low complexity" evidence="6">
    <location>
        <begin position="348"/>
        <end position="396"/>
    </location>
</feature>
<gene>
    <name evidence="9" type="ORF">GCM10009823_15460</name>
</gene>
<sequence>MSSFLYDLGRQAFRKRKTVVAVWLAILAVVAGLVAAFAEDFNDDFALPGAEAQDALDAMQLTFPEMSGASAQVIVVAADGDDITQDPYAGRIEEAVDEIADLPHVETAASPYDDMIDGAVNDDSTAAQISVQYDAGLEDLPADEVKDELAAAVDSLAADLPAGSQASPGGELYQVTGVHVSLVEALGVIIAFVVLFLTLGSLRAAGMPLVTALTAVGIGLLLVVFSTAFFTVNATTLMLALMLGLAVGIDYALFIVSRHRRFMAEGCDAEEAAARANATSGSAVVFAGVTVMVALTGLAVAGIPFLSVMGIAAAGTVGIAVAVSLTMLPALLGFAGERMRPKVRAGSAGTDPAPEAAASAGAPVPTGAPASGVHADPAATASASGSPAQPASGEGAAPRYRGMQRFYAGWVRAAIKVPVLTIVLIVVGLGLFAFPASKLALALPNGGGAEEGTPQKVAYDLIEEEFGPGYNGPLVVKADILSSADPLGDMDALADEIEDVEGVETVVLSTPNRNADTGIVQVIPTTAPDDPATEDTVERLRALEPHFMDEYGFATAVTGATALAIDVSTQLGGALLPFGVFVVGFSLVLLMVVFRSIVVPIKATVGFLLSVVTAFGAVALVFHEGFLAGPLGLTETGPVISFLPIILMGILFGLAMDYEVFLVTAMREEYVHGADARTAIVKGFVASASVVAAAAVIMFAVFFAFVPTGEPIIKAIALGLAVGVFTDAFIVRMTLVPAVLALLGDWSWKLPRRLEKILPHVDVEGEGLVHQVELRDWPHPDADFAAYGEGLRIDHADGTSVYRDVDVAVRPGEVLTATGRGSSALLLTLSGRIAPDAGRLKIGGMVVPEESRKIRREVPFLTLDSPEPEFIADAATLRAAAANPPDLLILDHADRPQDREAAEACAQLVRAALERGSAVVLGLVDPDADWMIPAGAQYTQMDLEAELLSQHGGAH</sequence>
<evidence type="ECO:0000256" key="2">
    <source>
        <dbReference type="ARBA" id="ARBA00022475"/>
    </source>
</evidence>
<evidence type="ECO:0000256" key="7">
    <source>
        <dbReference type="SAM" id="Phobius"/>
    </source>
</evidence>
<feature type="transmembrane region" description="Helical" evidence="7">
    <location>
        <begin position="311"/>
        <end position="334"/>
    </location>
</feature>
<keyword evidence="10" id="KW-1185">Reference proteome</keyword>
<feature type="transmembrane region" description="Helical" evidence="7">
    <location>
        <begin position="601"/>
        <end position="622"/>
    </location>
</feature>
<evidence type="ECO:0000256" key="5">
    <source>
        <dbReference type="ARBA" id="ARBA00023136"/>
    </source>
</evidence>
<dbReference type="PANTHER" id="PTHR33406:SF13">
    <property type="entry name" value="MEMBRANE PROTEIN YDFJ"/>
    <property type="match status" value="1"/>
</dbReference>
<feature type="transmembrane region" description="Helical" evidence="7">
    <location>
        <begin position="712"/>
        <end position="743"/>
    </location>
</feature>
<evidence type="ECO:0000256" key="6">
    <source>
        <dbReference type="SAM" id="MobiDB-lite"/>
    </source>
</evidence>
<comment type="subcellular location">
    <subcellularLocation>
        <location evidence="1">Cell membrane</location>
        <topology evidence="1">Multi-pass membrane protein</topology>
    </subcellularLocation>
</comment>
<feature type="domain" description="SSD" evidence="8">
    <location>
        <begin position="187"/>
        <end position="334"/>
    </location>
</feature>
<dbReference type="InterPro" id="IPR004869">
    <property type="entry name" value="MMPL_dom"/>
</dbReference>
<feature type="transmembrane region" description="Helical" evidence="7">
    <location>
        <begin position="684"/>
        <end position="706"/>
    </location>
</feature>
<feature type="transmembrane region" description="Helical" evidence="7">
    <location>
        <begin position="209"/>
        <end position="230"/>
    </location>
</feature>
<dbReference type="SUPFAM" id="SSF82866">
    <property type="entry name" value="Multidrug efflux transporter AcrB transmembrane domain"/>
    <property type="match status" value="2"/>
</dbReference>
<evidence type="ECO:0000313" key="10">
    <source>
        <dbReference type="Proteomes" id="UP001500984"/>
    </source>
</evidence>
<dbReference type="RefSeq" id="WP_344336746.1">
    <property type="nucleotide sequence ID" value="NZ_BAAAPZ010000005.1"/>
</dbReference>
<evidence type="ECO:0000313" key="9">
    <source>
        <dbReference type="EMBL" id="GAA2095763.1"/>
    </source>
</evidence>
<dbReference type="Pfam" id="PF03176">
    <property type="entry name" value="MMPL"/>
    <property type="match status" value="2"/>
</dbReference>
<evidence type="ECO:0000259" key="8">
    <source>
        <dbReference type="PROSITE" id="PS50156"/>
    </source>
</evidence>
<reference evidence="9 10" key="1">
    <citation type="journal article" date="2019" name="Int. J. Syst. Evol. Microbiol.">
        <title>The Global Catalogue of Microorganisms (GCM) 10K type strain sequencing project: providing services to taxonomists for standard genome sequencing and annotation.</title>
        <authorList>
            <consortium name="The Broad Institute Genomics Platform"/>
            <consortium name="The Broad Institute Genome Sequencing Center for Infectious Disease"/>
            <person name="Wu L."/>
            <person name="Ma J."/>
        </authorList>
    </citation>
    <scope>NUCLEOTIDE SEQUENCE [LARGE SCALE GENOMIC DNA]</scope>
    <source>
        <strain evidence="9 10">JCM 15900</strain>
    </source>
</reference>
<feature type="transmembrane region" description="Helical" evidence="7">
    <location>
        <begin position="574"/>
        <end position="594"/>
    </location>
</feature>
<feature type="transmembrane region" description="Helical" evidence="7">
    <location>
        <begin position="283"/>
        <end position="305"/>
    </location>
</feature>
<name>A0ABN2WND9_9MICO</name>
<feature type="region of interest" description="Disordered" evidence="6">
    <location>
        <begin position="343"/>
        <end position="396"/>
    </location>
</feature>
<dbReference type="Proteomes" id="UP001500984">
    <property type="component" value="Unassembled WGS sequence"/>
</dbReference>
<organism evidence="9 10">
    <name type="scientific">Brevibacterium salitolerans</name>
    <dbReference type="NCBI Taxonomy" id="1403566"/>
    <lineage>
        <taxon>Bacteria</taxon>
        <taxon>Bacillati</taxon>
        <taxon>Actinomycetota</taxon>
        <taxon>Actinomycetes</taxon>
        <taxon>Micrococcales</taxon>
        <taxon>Brevibacteriaceae</taxon>
        <taxon>Brevibacterium</taxon>
    </lineage>
</organism>
<dbReference type="PANTHER" id="PTHR33406">
    <property type="entry name" value="MEMBRANE PROTEIN MJ1562-RELATED"/>
    <property type="match status" value="1"/>
</dbReference>
<feature type="transmembrane region" description="Helical" evidence="7">
    <location>
        <begin position="642"/>
        <end position="663"/>
    </location>
</feature>
<dbReference type="InterPro" id="IPR050545">
    <property type="entry name" value="Mycobact_MmpL"/>
</dbReference>
<feature type="transmembrane region" description="Helical" evidence="7">
    <location>
        <begin position="20"/>
        <end position="38"/>
    </location>
</feature>
<proteinExistence type="predicted"/>
<evidence type="ECO:0000256" key="3">
    <source>
        <dbReference type="ARBA" id="ARBA00022692"/>
    </source>
</evidence>
<dbReference type="InterPro" id="IPR000731">
    <property type="entry name" value="SSD"/>
</dbReference>
<dbReference type="Gene3D" id="1.20.1640.10">
    <property type="entry name" value="Multidrug efflux transporter AcrB transmembrane domain"/>
    <property type="match status" value="2"/>
</dbReference>
<protein>
    <submittedName>
        <fullName evidence="9">MMPL family transporter</fullName>
    </submittedName>
</protein>
<accession>A0ABN2WND9</accession>
<keyword evidence="4 7" id="KW-1133">Transmembrane helix</keyword>
<dbReference type="SUPFAM" id="SSF52540">
    <property type="entry name" value="P-loop containing nucleoside triphosphate hydrolases"/>
    <property type="match status" value="1"/>
</dbReference>
<dbReference type="CDD" id="cd00267">
    <property type="entry name" value="ABC_ATPase"/>
    <property type="match status" value="1"/>
</dbReference>
<feature type="transmembrane region" description="Helical" evidence="7">
    <location>
        <begin position="413"/>
        <end position="434"/>
    </location>
</feature>
<keyword evidence="5 7" id="KW-0472">Membrane</keyword>
<evidence type="ECO:0000256" key="4">
    <source>
        <dbReference type="ARBA" id="ARBA00022989"/>
    </source>
</evidence>
<comment type="caution">
    <text evidence="9">The sequence shown here is derived from an EMBL/GenBank/DDBJ whole genome shotgun (WGS) entry which is preliminary data.</text>
</comment>
<feature type="transmembrane region" description="Helical" evidence="7">
    <location>
        <begin position="236"/>
        <end position="256"/>
    </location>
</feature>
<dbReference type="PROSITE" id="PS50156">
    <property type="entry name" value="SSD"/>
    <property type="match status" value="1"/>
</dbReference>
<dbReference type="InterPro" id="IPR027417">
    <property type="entry name" value="P-loop_NTPase"/>
</dbReference>
<evidence type="ECO:0000256" key="1">
    <source>
        <dbReference type="ARBA" id="ARBA00004651"/>
    </source>
</evidence>
<keyword evidence="2" id="KW-1003">Cell membrane</keyword>
<dbReference type="EMBL" id="BAAAPZ010000005">
    <property type="protein sequence ID" value="GAA2095763.1"/>
    <property type="molecule type" value="Genomic_DNA"/>
</dbReference>
<keyword evidence="3 7" id="KW-0812">Transmembrane</keyword>
<feature type="transmembrane region" description="Helical" evidence="7">
    <location>
        <begin position="178"/>
        <end position="197"/>
    </location>
</feature>